<feature type="region of interest" description="Disordered" evidence="1">
    <location>
        <begin position="14"/>
        <end position="78"/>
    </location>
</feature>
<evidence type="ECO:0000313" key="3">
    <source>
        <dbReference type="Proteomes" id="UP000215914"/>
    </source>
</evidence>
<dbReference type="Gramene" id="mRNA:HanXRQr2_Chr03g0101851">
    <property type="protein sequence ID" value="CDS:HanXRQr2_Chr03g0101851.1"/>
    <property type="gene ID" value="HanXRQr2_Chr03g0101851"/>
</dbReference>
<feature type="region of interest" description="Disordered" evidence="1">
    <location>
        <begin position="98"/>
        <end position="121"/>
    </location>
</feature>
<feature type="compositionally biased region" description="Basic and acidic residues" evidence="1">
    <location>
        <begin position="282"/>
        <end position="294"/>
    </location>
</feature>
<proteinExistence type="predicted"/>
<reference evidence="2" key="1">
    <citation type="journal article" date="2017" name="Nature">
        <title>The sunflower genome provides insights into oil metabolism, flowering and Asterid evolution.</title>
        <authorList>
            <person name="Badouin H."/>
            <person name="Gouzy J."/>
            <person name="Grassa C.J."/>
            <person name="Murat F."/>
            <person name="Staton S.E."/>
            <person name="Cottret L."/>
            <person name="Lelandais-Briere C."/>
            <person name="Owens G.L."/>
            <person name="Carrere S."/>
            <person name="Mayjonade B."/>
            <person name="Legrand L."/>
            <person name="Gill N."/>
            <person name="Kane N.C."/>
            <person name="Bowers J.E."/>
            <person name="Hubner S."/>
            <person name="Bellec A."/>
            <person name="Berard A."/>
            <person name="Berges H."/>
            <person name="Blanchet N."/>
            <person name="Boniface M.C."/>
            <person name="Brunel D."/>
            <person name="Catrice O."/>
            <person name="Chaidir N."/>
            <person name="Claudel C."/>
            <person name="Donnadieu C."/>
            <person name="Faraut T."/>
            <person name="Fievet G."/>
            <person name="Helmstetter N."/>
            <person name="King M."/>
            <person name="Knapp S.J."/>
            <person name="Lai Z."/>
            <person name="Le Paslier M.C."/>
            <person name="Lippi Y."/>
            <person name="Lorenzon L."/>
            <person name="Mandel J.R."/>
            <person name="Marage G."/>
            <person name="Marchand G."/>
            <person name="Marquand E."/>
            <person name="Bret-Mestries E."/>
            <person name="Morien E."/>
            <person name="Nambeesan S."/>
            <person name="Nguyen T."/>
            <person name="Pegot-Espagnet P."/>
            <person name="Pouilly N."/>
            <person name="Raftis F."/>
            <person name="Sallet E."/>
            <person name="Schiex T."/>
            <person name="Thomas J."/>
            <person name="Vandecasteele C."/>
            <person name="Vares D."/>
            <person name="Vear F."/>
            <person name="Vautrin S."/>
            <person name="Crespi M."/>
            <person name="Mangin B."/>
            <person name="Burke J.M."/>
            <person name="Salse J."/>
            <person name="Munos S."/>
            <person name="Vincourt P."/>
            <person name="Rieseberg L.H."/>
            <person name="Langlade N.B."/>
        </authorList>
    </citation>
    <scope>NUCLEOTIDE SEQUENCE</scope>
    <source>
        <tissue evidence="2">Leaves</tissue>
    </source>
</reference>
<name>A0A9K3JEN8_HELAN</name>
<accession>A0A9K3JEN8</accession>
<comment type="caution">
    <text evidence="2">The sequence shown here is derived from an EMBL/GenBank/DDBJ whole genome shotgun (WGS) entry which is preliminary data.</text>
</comment>
<feature type="compositionally biased region" description="Basic residues" evidence="1">
    <location>
        <begin position="272"/>
        <end position="281"/>
    </location>
</feature>
<feature type="compositionally biased region" description="Basic and acidic residues" evidence="1">
    <location>
        <begin position="38"/>
        <end position="47"/>
    </location>
</feature>
<dbReference type="EMBL" id="MNCJ02000318">
    <property type="protein sequence ID" value="KAF5813704.1"/>
    <property type="molecule type" value="Genomic_DNA"/>
</dbReference>
<feature type="compositionally biased region" description="Polar residues" evidence="1">
    <location>
        <begin position="48"/>
        <end position="66"/>
    </location>
</feature>
<gene>
    <name evidence="2" type="ORF">HanXRQr2_Chr03g0101851</name>
</gene>
<dbReference type="Proteomes" id="UP000215914">
    <property type="component" value="Unassembled WGS sequence"/>
</dbReference>
<evidence type="ECO:0000256" key="1">
    <source>
        <dbReference type="SAM" id="MobiDB-lite"/>
    </source>
</evidence>
<dbReference type="AlphaFoldDB" id="A0A9K3JEN8"/>
<organism evidence="2 3">
    <name type="scientific">Helianthus annuus</name>
    <name type="common">Common sunflower</name>
    <dbReference type="NCBI Taxonomy" id="4232"/>
    <lineage>
        <taxon>Eukaryota</taxon>
        <taxon>Viridiplantae</taxon>
        <taxon>Streptophyta</taxon>
        <taxon>Embryophyta</taxon>
        <taxon>Tracheophyta</taxon>
        <taxon>Spermatophyta</taxon>
        <taxon>Magnoliopsida</taxon>
        <taxon>eudicotyledons</taxon>
        <taxon>Gunneridae</taxon>
        <taxon>Pentapetalae</taxon>
        <taxon>asterids</taxon>
        <taxon>campanulids</taxon>
        <taxon>Asterales</taxon>
        <taxon>Asteraceae</taxon>
        <taxon>Asteroideae</taxon>
        <taxon>Heliantheae alliance</taxon>
        <taxon>Heliantheae</taxon>
        <taxon>Helianthus</taxon>
    </lineage>
</organism>
<keyword evidence="3" id="KW-1185">Reference proteome</keyword>
<sequence length="335" mass="37707">MTSDNLATLIWSLLGDNRDPPSISTADIQETADITEESAPKKQRTDTAPDNTLSVPSTTSKSTPIVNPQPDPPTMDASKRTYLKDTDLYDFNFDFETTPSQPGSSSGGIHFEAGSSSGAHTTEHDKAAFRYASEKRQVYESDSDSDEEEYVKRLKRRVVILEQDGELESAQIVSLQQDAALKEAQISSLQSQLTNRDLTIDQLQGDIGMLMSTVYDLKAKLEKKFGNEFADKEDEQFYVGRPEQTQEQRAAAHAAAEAEHAASLEVYLAAKPKKRSCKSKKRREEKEREKEQEKQRKKQLLVMKNQDMNPLDENFQLKDPSTRPDRLVMELVSTH</sequence>
<feature type="region of interest" description="Disordered" evidence="1">
    <location>
        <begin position="272"/>
        <end position="335"/>
    </location>
</feature>
<protein>
    <submittedName>
        <fullName evidence="2">Uncharacterized protein</fullName>
    </submittedName>
</protein>
<evidence type="ECO:0000313" key="2">
    <source>
        <dbReference type="EMBL" id="KAF5813704.1"/>
    </source>
</evidence>
<reference evidence="2" key="2">
    <citation type="submission" date="2020-06" db="EMBL/GenBank/DDBJ databases">
        <title>Helianthus annuus Genome sequencing and assembly Release 2.</title>
        <authorList>
            <person name="Gouzy J."/>
            <person name="Langlade N."/>
            <person name="Munos S."/>
        </authorList>
    </citation>
    <scope>NUCLEOTIDE SEQUENCE</scope>
    <source>
        <tissue evidence="2">Leaves</tissue>
    </source>
</reference>